<reference evidence="2" key="2">
    <citation type="submission" date="2018-04" db="EMBL/GenBank/DDBJ databases">
        <title>OnivRS2 (Oryza nivara Reference Sequence Version 2).</title>
        <authorList>
            <person name="Zhang J."/>
            <person name="Kudrna D."/>
            <person name="Lee S."/>
            <person name="Talag J."/>
            <person name="Rajasekar S."/>
            <person name="Welchert J."/>
            <person name="Hsing Y.-I."/>
            <person name="Wing R.A."/>
        </authorList>
    </citation>
    <scope>NUCLEOTIDE SEQUENCE [LARGE SCALE GENOMIC DNA]</scope>
    <source>
        <strain evidence="2">SL10</strain>
    </source>
</reference>
<reference evidence="2" key="1">
    <citation type="submission" date="2015-04" db="UniProtKB">
        <authorList>
            <consortium name="EnsemblPlants"/>
        </authorList>
    </citation>
    <scope>IDENTIFICATION</scope>
    <source>
        <strain evidence="2">SL10</strain>
    </source>
</reference>
<feature type="region of interest" description="Disordered" evidence="1">
    <location>
        <begin position="1"/>
        <end position="44"/>
    </location>
</feature>
<dbReference type="Proteomes" id="UP000006591">
    <property type="component" value="Chromosome 2"/>
</dbReference>
<dbReference type="Gramene" id="ONIVA02G10790.1">
    <property type="protein sequence ID" value="ONIVA02G10790.1"/>
    <property type="gene ID" value="ONIVA02G10790"/>
</dbReference>
<evidence type="ECO:0000313" key="2">
    <source>
        <dbReference type="EnsemblPlants" id="ONIVA02G10790.1"/>
    </source>
</evidence>
<dbReference type="HOGENOM" id="CLU_617348_0_0_1"/>
<dbReference type="AlphaFoldDB" id="A0A0E0G3Y7"/>
<organism evidence="2">
    <name type="scientific">Oryza nivara</name>
    <name type="common">Indian wild rice</name>
    <name type="synonym">Oryza sativa f. spontanea</name>
    <dbReference type="NCBI Taxonomy" id="4536"/>
    <lineage>
        <taxon>Eukaryota</taxon>
        <taxon>Viridiplantae</taxon>
        <taxon>Streptophyta</taxon>
        <taxon>Embryophyta</taxon>
        <taxon>Tracheophyta</taxon>
        <taxon>Spermatophyta</taxon>
        <taxon>Magnoliopsida</taxon>
        <taxon>Liliopsida</taxon>
        <taxon>Poales</taxon>
        <taxon>Poaceae</taxon>
        <taxon>BOP clade</taxon>
        <taxon>Oryzoideae</taxon>
        <taxon>Oryzeae</taxon>
        <taxon>Oryzinae</taxon>
        <taxon>Oryza</taxon>
    </lineage>
</organism>
<feature type="compositionally biased region" description="Basic and acidic residues" evidence="1">
    <location>
        <begin position="11"/>
        <end position="20"/>
    </location>
</feature>
<proteinExistence type="predicted"/>
<sequence>MGLGGGCWAKEPLEDSRDPMEEGAESTSSTGSPNGTNPLSLWPNALSEDGAAEDAAGATRTTSGEVCLLRGCHLQKLRTGLSSTFAFAPWDFVAWRRRGLAARCGRRRRRKAGGLADAAREYGRRDCRLGLLSWRTAEVAGRSARTRPAWRPPSRPPPCEAGGRGRGEPSLQPLVVRKKWRWGGPSSESSDLGRPPWPVSSLEGAKDRYGTGGAALSSTALSARPTDSNANELPSNGGILPWRLLLVRSRDERLGSVPRPRGISPLIALKLRLRYWSLATSAVNVRPPERPLLGRWILARDERLEMQGGISPVRPPASMSRATTTRGRSWSLMEQVTPRQVQKSGEMVLLHVEKADPFGLERCDFRQSSASRSSANAVRVEKKRIAATATRAAHAILLNLLVCILDSMLVVSYEMLVILNYSGLGCVKIFYPLKPYIGHIFDPC</sequence>
<protein>
    <submittedName>
        <fullName evidence="2">Uncharacterized protein</fullName>
    </submittedName>
</protein>
<evidence type="ECO:0000313" key="3">
    <source>
        <dbReference type="Proteomes" id="UP000006591"/>
    </source>
</evidence>
<dbReference type="EnsemblPlants" id="ONIVA02G10790.1">
    <property type="protein sequence ID" value="ONIVA02G10790.1"/>
    <property type="gene ID" value="ONIVA02G10790"/>
</dbReference>
<name>A0A0E0G3Y7_ORYNI</name>
<feature type="compositionally biased region" description="Low complexity" evidence="1">
    <location>
        <begin position="25"/>
        <end position="38"/>
    </location>
</feature>
<keyword evidence="3" id="KW-1185">Reference proteome</keyword>
<feature type="compositionally biased region" description="Pro residues" evidence="1">
    <location>
        <begin position="150"/>
        <end position="159"/>
    </location>
</feature>
<feature type="region of interest" description="Disordered" evidence="1">
    <location>
        <begin position="143"/>
        <end position="205"/>
    </location>
</feature>
<evidence type="ECO:0000256" key="1">
    <source>
        <dbReference type="SAM" id="MobiDB-lite"/>
    </source>
</evidence>
<accession>A0A0E0G3Y7</accession>